<keyword evidence="1" id="KW-0732">Signal</keyword>
<organism evidence="2">
    <name type="scientific">Sipha flava</name>
    <name type="common">yellow sugarcane aphid</name>
    <dbReference type="NCBI Taxonomy" id="143950"/>
    <lineage>
        <taxon>Eukaryota</taxon>
        <taxon>Metazoa</taxon>
        <taxon>Ecdysozoa</taxon>
        <taxon>Arthropoda</taxon>
        <taxon>Hexapoda</taxon>
        <taxon>Insecta</taxon>
        <taxon>Pterygota</taxon>
        <taxon>Neoptera</taxon>
        <taxon>Paraneoptera</taxon>
        <taxon>Hemiptera</taxon>
        <taxon>Sternorrhyncha</taxon>
        <taxon>Aphidomorpha</taxon>
        <taxon>Aphidoidea</taxon>
        <taxon>Aphididae</taxon>
        <taxon>Sipha</taxon>
    </lineage>
</organism>
<sequence length="771" mass="90855">MYLLKLLVFQGIQLLVRSAKDQPVSDTSYPSDTGLENELKVIVNNFYNKINENDIVTFSKSEHNCSDTITKEVVQNLENNIIYILKKLYNHYLRHLPPKNDVLLFKSDYKYLDEVIYSDYVDTICSYIPRCLDFIYICSTAFEYYPIILKYHAELCHSREIYIEDSKNSDNEVDPRFFYTSTIIENKGLNAIFKSLSISTLFTLNFETENTDDTDFIKNLYSLINKIDKKNMIKNGQWNTKKILIQNHSVIPHIPVPDDMVNKVPLLNVAAYHDMSKIQALMTLMTNLNSMVKQEGERLKELYGVVVNDINFTFTFNLALEKILDLIIKGISQYFRKQFDIKSSEITEDEKNNGIDIEKIEYLLSTEFIGPVCQKIPFYLFHLSIDAFDITTLLSSYLIMCSYWVHFLNVRCKYKNKEKKVLYNFQCVQQSVKDKLLLNNFMIKGNMNFEEAKFSDQNHLQSMLNKIHDELLNYYKFNDCLIWTSIDWLIEVHIFSNRVNSDFLNEIKYYGLKNNLYNEEFPFINVYNHIIPWNLNAETLKVFKQFTCDSFINNFIRFIKQKVSIINFYYKLNINVEDNTKQIMYERLNKSVDIYKEKLIYLHSIWKNTNMDTRKIKELWTLINIIKNIENIDMTTNKDKKNNEIIDNTTKSDKDKDNNILKELENISNQDHKFSTDLENLYTFLYDPKTDFTFFLNIIYVNNCQNSINYLNTYFSILKNSKLKPQQTEGPSDDFLIDICTKNDLDNIFMANKSTDTVSGISGQNPEGSET</sequence>
<dbReference type="AlphaFoldDB" id="A0A2S2R7J1"/>
<feature type="signal peptide" evidence="1">
    <location>
        <begin position="1"/>
        <end position="18"/>
    </location>
</feature>
<proteinExistence type="predicted"/>
<gene>
    <name evidence="2" type="ORF">g.142374</name>
</gene>
<evidence type="ECO:0000313" key="2">
    <source>
        <dbReference type="EMBL" id="MBY86017.1"/>
    </source>
</evidence>
<accession>A0A2S2R7J1</accession>
<reference evidence="2" key="1">
    <citation type="submission" date="2018-04" db="EMBL/GenBank/DDBJ databases">
        <title>Transcriptome assembly of Sipha flava.</title>
        <authorList>
            <person name="Scully E.D."/>
            <person name="Geib S.M."/>
            <person name="Palmer N.A."/>
            <person name="Koch K."/>
            <person name="Bradshaw J."/>
            <person name="Heng-Moss T."/>
            <person name="Sarath G."/>
        </authorList>
    </citation>
    <scope>NUCLEOTIDE SEQUENCE</scope>
</reference>
<name>A0A2S2R7J1_9HEMI</name>
<protein>
    <submittedName>
        <fullName evidence="2">Uncharacterized protein</fullName>
    </submittedName>
</protein>
<dbReference type="OrthoDB" id="6630744at2759"/>
<feature type="chain" id="PRO_5015597898" evidence="1">
    <location>
        <begin position="19"/>
        <end position="771"/>
    </location>
</feature>
<dbReference type="EMBL" id="GGMS01016814">
    <property type="protein sequence ID" value="MBY86017.1"/>
    <property type="molecule type" value="Transcribed_RNA"/>
</dbReference>
<evidence type="ECO:0000256" key="1">
    <source>
        <dbReference type="SAM" id="SignalP"/>
    </source>
</evidence>